<dbReference type="EMBL" id="FONV01000007">
    <property type="protein sequence ID" value="SFF21624.1"/>
    <property type="molecule type" value="Genomic_DNA"/>
</dbReference>
<keyword evidence="3" id="KW-1185">Reference proteome</keyword>
<reference evidence="2 3" key="1">
    <citation type="submission" date="2016-10" db="EMBL/GenBank/DDBJ databases">
        <authorList>
            <person name="de Groot N.N."/>
        </authorList>
    </citation>
    <scope>NUCLEOTIDE SEQUENCE [LARGE SCALE GENOMIC DNA]</scope>
    <source>
        <strain evidence="2 3">DSM 43019</strain>
    </source>
</reference>
<organism evidence="2 3">
    <name type="scientific">Actinoplanes philippinensis</name>
    <dbReference type="NCBI Taxonomy" id="35752"/>
    <lineage>
        <taxon>Bacteria</taxon>
        <taxon>Bacillati</taxon>
        <taxon>Actinomycetota</taxon>
        <taxon>Actinomycetes</taxon>
        <taxon>Micromonosporales</taxon>
        <taxon>Micromonosporaceae</taxon>
        <taxon>Actinoplanes</taxon>
    </lineage>
</organism>
<evidence type="ECO:0000313" key="2">
    <source>
        <dbReference type="EMBL" id="SFF21624.1"/>
    </source>
</evidence>
<protein>
    <recommendedName>
        <fullName evidence="4">Transglutaminase-like superfamily protein</fullName>
    </recommendedName>
</protein>
<proteinExistence type="predicted"/>
<dbReference type="STRING" id="35752.SAMN05421541_107232"/>
<dbReference type="InterPro" id="IPR038765">
    <property type="entry name" value="Papain-like_cys_pep_sf"/>
</dbReference>
<evidence type="ECO:0000256" key="1">
    <source>
        <dbReference type="SAM" id="MobiDB-lite"/>
    </source>
</evidence>
<evidence type="ECO:0008006" key="4">
    <source>
        <dbReference type="Google" id="ProtNLM"/>
    </source>
</evidence>
<name>A0A1I2GUK8_9ACTN</name>
<sequence length="353" mass="37618">MLRRHLDAGPLTTLGPHARSFAAIPPRIESIAPVVRGLFLLEERAATLGIPLTETDRRTVHLRSAGDMLDAVTARDARPLSEPRPPGRRVVTTARGFATVAAAVLRARGVPARVRCGFATYLIAGRYEEHWLVEYHERRLGRWLLADVQLDEEQRPALPLLLPALDVPRGRAWVGGQNAWIAIRHGHDPARYGSHLTAARADPASTGTTGDTAPPGEAGYAEVAREAGNAPVAAGRRNAGEPGHAETAGGAGKGEVAGEEGKADVAGGAGSRADAVAGESVVAAVVLRDIACLDDAICLPWDRWAPMPEPGEPVDRERFDAIAMGGEHVHPPEQVYNARRGRTETFVGRPPIH</sequence>
<dbReference type="AlphaFoldDB" id="A0A1I2GUK8"/>
<dbReference type="Proteomes" id="UP000199645">
    <property type="component" value="Unassembled WGS sequence"/>
</dbReference>
<accession>A0A1I2GUK8</accession>
<dbReference type="RefSeq" id="WP_143133847.1">
    <property type="nucleotide sequence ID" value="NZ_BOMT01000043.1"/>
</dbReference>
<evidence type="ECO:0000313" key="3">
    <source>
        <dbReference type="Proteomes" id="UP000199645"/>
    </source>
</evidence>
<gene>
    <name evidence="2" type="ORF">SAMN05421541_107232</name>
</gene>
<feature type="region of interest" description="Disordered" evidence="1">
    <location>
        <begin position="233"/>
        <end position="267"/>
    </location>
</feature>
<dbReference type="SUPFAM" id="SSF54001">
    <property type="entry name" value="Cysteine proteinases"/>
    <property type="match status" value="1"/>
</dbReference>
<dbReference type="OrthoDB" id="148799at2"/>